<comment type="caution">
    <text evidence="2">The sequence shown here is derived from an EMBL/GenBank/DDBJ whole genome shotgun (WGS) entry which is preliminary data.</text>
</comment>
<accession>A0A9P9J9W0</accession>
<name>A0A9P9J9W0_9HYPO</name>
<evidence type="ECO:0000256" key="1">
    <source>
        <dbReference type="SAM" id="Phobius"/>
    </source>
</evidence>
<feature type="transmembrane region" description="Helical" evidence="1">
    <location>
        <begin position="27"/>
        <end position="46"/>
    </location>
</feature>
<evidence type="ECO:0000313" key="3">
    <source>
        <dbReference type="Proteomes" id="UP000717696"/>
    </source>
</evidence>
<organism evidence="2 3">
    <name type="scientific">Dactylonectria estremocensis</name>
    <dbReference type="NCBI Taxonomy" id="1079267"/>
    <lineage>
        <taxon>Eukaryota</taxon>
        <taxon>Fungi</taxon>
        <taxon>Dikarya</taxon>
        <taxon>Ascomycota</taxon>
        <taxon>Pezizomycotina</taxon>
        <taxon>Sordariomycetes</taxon>
        <taxon>Hypocreomycetidae</taxon>
        <taxon>Hypocreales</taxon>
        <taxon>Nectriaceae</taxon>
        <taxon>Dactylonectria</taxon>
    </lineage>
</organism>
<dbReference type="AlphaFoldDB" id="A0A9P9J9W0"/>
<keyword evidence="1" id="KW-0812">Transmembrane</keyword>
<keyword evidence="1" id="KW-1133">Transmembrane helix</keyword>
<dbReference type="EMBL" id="JAGMUU010000007">
    <property type="protein sequence ID" value="KAH7149691.1"/>
    <property type="molecule type" value="Genomic_DNA"/>
</dbReference>
<gene>
    <name evidence="2" type="ORF">B0J13DRAFT_621518</name>
</gene>
<dbReference type="Proteomes" id="UP000717696">
    <property type="component" value="Unassembled WGS sequence"/>
</dbReference>
<proteinExistence type="predicted"/>
<sequence>MAAIKSLIARDAVHQLSTRSNWPAKNVGVMVVFCIVAVVAIFLIGLSVHKWNVKRQAAKPSQI</sequence>
<reference evidence="2" key="1">
    <citation type="journal article" date="2021" name="Nat. Commun.">
        <title>Genetic determinants of endophytism in the Arabidopsis root mycobiome.</title>
        <authorList>
            <person name="Mesny F."/>
            <person name="Miyauchi S."/>
            <person name="Thiergart T."/>
            <person name="Pickel B."/>
            <person name="Atanasova L."/>
            <person name="Karlsson M."/>
            <person name="Huettel B."/>
            <person name="Barry K.W."/>
            <person name="Haridas S."/>
            <person name="Chen C."/>
            <person name="Bauer D."/>
            <person name="Andreopoulos W."/>
            <person name="Pangilinan J."/>
            <person name="LaButti K."/>
            <person name="Riley R."/>
            <person name="Lipzen A."/>
            <person name="Clum A."/>
            <person name="Drula E."/>
            <person name="Henrissat B."/>
            <person name="Kohler A."/>
            <person name="Grigoriev I.V."/>
            <person name="Martin F.M."/>
            <person name="Hacquard S."/>
        </authorList>
    </citation>
    <scope>NUCLEOTIDE SEQUENCE</scope>
    <source>
        <strain evidence="2">MPI-CAGE-AT-0021</strain>
    </source>
</reference>
<keyword evidence="3" id="KW-1185">Reference proteome</keyword>
<protein>
    <submittedName>
        <fullName evidence="2">Uncharacterized protein</fullName>
    </submittedName>
</protein>
<keyword evidence="1" id="KW-0472">Membrane</keyword>
<evidence type="ECO:0000313" key="2">
    <source>
        <dbReference type="EMBL" id="KAH7149691.1"/>
    </source>
</evidence>